<accession>A0A9W8G6I1</accession>
<name>A0A9W8G6I1_9FUNG</name>
<dbReference type="AlphaFoldDB" id="A0A9W8G6I1"/>
<comment type="caution">
    <text evidence="2">The sequence shown here is derived from an EMBL/GenBank/DDBJ whole genome shotgun (WGS) entry which is preliminary data.</text>
</comment>
<protein>
    <submittedName>
        <fullName evidence="2">Uncharacterized protein</fullName>
    </submittedName>
</protein>
<evidence type="ECO:0000313" key="2">
    <source>
        <dbReference type="EMBL" id="KAJ2680099.1"/>
    </source>
</evidence>
<gene>
    <name evidence="2" type="ORF">GGI25_000988</name>
</gene>
<proteinExistence type="predicted"/>
<feature type="compositionally biased region" description="Low complexity" evidence="1">
    <location>
        <begin position="36"/>
        <end position="52"/>
    </location>
</feature>
<feature type="compositionally biased region" description="Polar residues" evidence="1">
    <location>
        <begin position="73"/>
        <end position="90"/>
    </location>
</feature>
<reference evidence="2" key="1">
    <citation type="submission" date="2022-07" db="EMBL/GenBank/DDBJ databases">
        <title>Phylogenomic reconstructions and comparative analyses of Kickxellomycotina fungi.</title>
        <authorList>
            <person name="Reynolds N.K."/>
            <person name="Stajich J.E."/>
            <person name="Barry K."/>
            <person name="Grigoriev I.V."/>
            <person name="Crous P."/>
            <person name="Smith M.E."/>
        </authorList>
    </citation>
    <scope>NUCLEOTIDE SEQUENCE</scope>
    <source>
        <strain evidence="2">NRRL 3115</strain>
    </source>
</reference>
<organism evidence="2 3">
    <name type="scientific">Coemansia spiralis</name>
    <dbReference type="NCBI Taxonomy" id="417178"/>
    <lineage>
        <taxon>Eukaryota</taxon>
        <taxon>Fungi</taxon>
        <taxon>Fungi incertae sedis</taxon>
        <taxon>Zoopagomycota</taxon>
        <taxon>Kickxellomycotina</taxon>
        <taxon>Kickxellomycetes</taxon>
        <taxon>Kickxellales</taxon>
        <taxon>Kickxellaceae</taxon>
        <taxon>Coemansia</taxon>
    </lineage>
</organism>
<feature type="compositionally biased region" description="Polar residues" evidence="1">
    <location>
        <begin position="54"/>
        <end position="66"/>
    </location>
</feature>
<dbReference type="EMBL" id="JANBTW010000007">
    <property type="protein sequence ID" value="KAJ2680099.1"/>
    <property type="molecule type" value="Genomic_DNA"/>
</dbReference>
<feature type="region of interest" description="Disordered" evidence="1">
    <location>
        <begin position="23"/>
        <end position="90"/>
    </location>
</feature>
<dbReference type="Proteomes" id="UP001151518">
    <property type="component" value="Unassembled WGS sequence"/>
</dbReference>
<evidence type="ECO:0000313" key="3">
    <source>
        <dbReference type="Proteomes" id="UP001151518"/>
    </source>
</evidence>
<evidence type="ECO:0000256" key="1">
    <source>
        <dbReference type="SAM" id="MobiDB-lite"/>
    </source>
</evidence>
<sequence>MAVYEQTLEYKQYEEYLEKFFKQDSTVNRVGRPKGTRSSSSKGKGTSVGPSTMHARSQSTGRSSGSKQRDESMSPQSSPVLQLSKDPTPQ</sequence>